<dbReference type="AlphaFoldDB" id="A0A087GQB3"/>
<gene>
    <name evidence="1" type="ordered locus">AALP_Aa6g195000</name>
</gene>
<protein>
    <submittedName>
        <fullName evidence="1">Uncharacterized protein</fullName>
    </submittedName>
</protein>
<accession>A0A087GQB3</accession>
<dbReference type="Gramene" id="KFK32065">
    <property type="protein sequence ID" value="KFK32065"/>
    <property type="gene ID" value="AALP_AA6G195000"/>
</dbReference>
<dbReference type="Proteomes" id="UP000029120">
    <property type="component" value="Chromosome 6"/>
</dbReference>
<keyword evidence="2" id="KW-1185">Reference proteome</keyword>
<proteinExistence type="predicted"/>
<sequence>MVNSVPEVLCSLACIGEESRLCSCIVDWFSLRLGSFQSGRSLCGSVTNLDSLFLLHLPYMCNIGSGPEIQ</sequence>
<reference evidence="2" key="1">
    <citation type="journal article" date="2015" name="Nat. Plants">
        <title>Genome expansion of Arabis alpina linked with retrotransposition and reduced symmetric DNA methylation.</title>
        <authorList>
            <person name="Willing E.M."/>
            <person name="Rawat V."/>
            <person name="Mandakova T."/>
            <person name="Maumus F."/>
            <person name="James G.V."/>
            <person name="Nordstroem K.J."/>
            <person name="Becker C."/>
            <person name="Warthmann N."/>
            <person name="Chica C."/>
            <person name="Szarzynska B."/>
            <person name="Zytnicki M."/>
            <person name="Albani M.C."/>
            <person name="Kiefer C."/>
            <person name="Bergonzi S."/>
            <person name="Castaings L."/>
            <person name="Mateos J.L."/>
            <person name="Berns M.C."/>
            <person name="Bujdoso N."/>
            <person name="Piofczyk T."/>
            <person name="de Lorenzo L."/>
            <person name="Barrero-Sicilia C."/>
            <person name="Mateos I."/>
            <person name="Piednoel M."/>
            <person name="Hagmann J."/>
            <person name="Chen-Min-Tao R."/>
            <person name="Iglesias-Fernandez R."/>
            <person name="Schuster S.C."/>
            <person name="Alonso-Blanco C."/>
            <person name="Roudier F."/>
            <person name="Carbonero P."/>
            <person name="Paz-Ares J."/>
            <person name="Davis S.J."/>
            <person name="Pecinka A."/>
            <person name="Quesneville H."/>
            <person name="Colot V."/>
            <person name="Lysak M.A."/>
            <person name="Weigel D."/>
            <person name="Coupland G."/>
            <person name="Schneeberger K."/>
        </authorList>
    </citation>
    <scope>NUCLEOTIDE SEQUENCE [LARGE SCALE GENOMIC DNA]</scope>
    <source>
        <strain evidence="2">cv. Pajares</strain>
    </source>
</reference>
<name>A0A087GQB3_ARAAL</name>
<dbReference type="EMBL" id="CM002874">
    <property type="protein sequence ID" value="KFK32065.1"/>
    <property type="molecule type" value="Genomic_DNA"/>
</dbReference>
<evidence type="ECO:0000313" key="2">
    <source>
        <dbReference type="Proteomes" id="UP000029120"/>
    </source>
</evidence>
<evidence type="ECO:0000313" key="1">
    <source>
        <dbReference type="EMBL" id="KFK32065.1"/>
    </source>
</evidence>
<organism evidence="1 2">
    <name type="scientific">Arabis alpina</name>
    <name type="common">Alpine rock-cress</name>
    <dbReference type="NCBI Taxonomy" id="50452"/>
    <lineage>
        <taxon>Eukaryota</taxon>
        <taxon>Viridiplantae</taxon>
        <taxon>Streptophyta</taxon>
        <taxon>Embryophyta</taxon>
        <taxon>Tracheophyta</taxon>
        <taxon>Spermatophyta</taxon>
        <taxon>Magnoliopsida</taxon>
        <taxon>eudicotyledons</taxon>
        <taxon>Gunneridae</taxon>
        <taxon>Pentapetalae</taxon>
        <taxon>rosids</taxon>
        <taxon>malvids</taxon>
        <taxon>Brassicales</taxon>
        <taxon>Brassicaceae</taxon>
        <taxon>Arabideae</taxon>
        <taxon>Arabis</taxon>
    </lineage>
</organism>